<evidence type="ECO:0000313" key="6">
    <source>
        <dbReference type="Proteomes" id="UP000008952"/>
    </source>
</evidence>
<dbReference type="AlphaFoldDB" id="J1JZ28"/>
<comment type="catalytic activity">
    <reaction evidence="3">
        <text>D-glucose + ATP = D-glucose 6-phosphate + ADP + H(+)</text>
        <dbReference type="Rhea" id="RHEA:17825"/>
        <dbReference type="ChEBI" id="CHEBI:4167"/>
        <dbReference type="ChEBI" id="CHEBI:15378"/>
        <dbReference type="ChEBI" id="CHEBI:30616"/>
        <dbReference type="ChEBI" id="CHEBI:61548"/>
        <dbReference type="ChEBI" id="CHEBI:456216"/>
        <dbReference type="EC" id="2.7.1.2"/>
    </reaction>
</comment>
<keyword evidence="3" id="KW-0963">Cytoplasm</keyword>
<evidence type="ECO:0000313" key="5">
    <source>
        <dbReference type="EMBL" id="EJF90372.1"/>
    </source>
</evidence>
<keyword evidence="3" id="KW-0324">Glycolysis</keyword>
<dbReference type="GO" id="GO:0005829">
    <property type="term" value="C:cytosol"/>
    <property type="evidence" value="ECO:0007669"/>
    <property type="project" value="TreeGrafter"/>
</dbReference>
<dbReference type="GO" id="GO:0004340">
    <property type="term" value="F:glucokinase activity"/>
    <property type="evidence" value="ECO:0007669"/>
    <property type="project" value="UniProtKB-UniRule"/>
</dbReference>
<evidence type="ECO:0000256" key="3">
    <source>
        <dbReference type="HAMAP-Rule" id="MF_00524"/>
    </source>
</evidence>
<dbReference type="Gene3D" id="3.40.367.20">
    <property type="match status" value="1"/>
</dbReference>
<dbReference type="Gene3D" id="3.30.420.40">
    <property type="match status" value="1"/>
</dbReference>
<dbReference type="PANTHER" id="PTHR47690">
    <property type="entry name" value="GLUCOKINASE"/>
    <property type="match status" value="1"/>
</dbReference>
<dbReference type="Proteomes" id="UP000008952">
    <property type="component" value="Unassembled WGS sequence"/>
</dbReference>
<keyword evidence="2 3" id="KW-0418">Kinase</keyword>
<dbReference type="SUPFAM" id="SSF53067">
    <property type="entry name" value="Actin-like ATPase domain"/>
    <property type="match status" value="1"/>
</dbReference>
<gene>
    <name evidence="3" type="primary">glk</name>
    <name evidence="5" type="ORF">ME5_00773</name>
</gene>
<organism evidence="5 6">
    <name type="scientific">Bartonella tamiae Th239</name>
    <dbReference type="NCBI Taxonomy" id="1094558"/>
    <lineage>
        <taxon>Bacteria</taxon>
        <taxon>Pseudomonadati</taxon>
        <taxon>Pseudomonadota</taxon>
        <taxon>Alphaproteobacteria</taxon>
        <taxon>Hyphomicrobiales</taxon>
        <taxon>Bartonellaceae</taxon>
        <taxon>Bartonella</taxon>
    </lineage>
</organism>
<sequence>MPDNVLEFPVLIGDIGGTNARFALIQKEARQEQIFATKTVSDFTNIDDAIIQGVLPLADMRPKSILLAIAGPVEGEEIPLTNSHWIIRPHDLIKKLGFKQVFVINDFEAQALATSALSKEYLIPIGPLDNLNPGSRVIMGPGTGLGVAGLAHLENRYIPIAGEGGHVDYAPRSQRDIELLPFLDKTDGRIRAEALLSGSGILSIYHAICKADGVEPILTSPNAITVAAHNTNEIQAREAINFFIHYLARLAGDFALTFKAKGGVFIGGGITPKIFKLINQQEFRNSFEDKAPHRHLLEKIPVFTLTHPRAALVGMDAYVRHPRRYLIDKKDRLWYADTDKL</sequence>
<keyword evidence="3" id="KW-0547">Nucleotide-binding</keyword>
<dbReference type="GO" id="GO:0005524">
    <property type="term" value="F:ATP binding"/>
    <property type="evidence" value="ECO:0007669"/>
    <property type="project" value="UniProtKB-UniRule"/>
</dbReference>
<dbReference type="InterPro" id="IPR003836">
    <property type="entry name" value="Glucokinase"/>
</dbReference>
<dbReference type="EMBL" id="AIMB01000007">
    <property type="protein sequence ID" value="EJF90372.1"/>
    <property type="molecule type" value="Genomic_DNA"/>
</dbReference>
<dbReference type="PATRIC" id="fig|1094558.3.peg.848"/>
<keyword evidence="6" id="KW-1185">Reference proteome</keyword>
<dbReference type="eggNOG" id="COG0837">
    <property type="taxonomic scope" value="Bacteria"/>
</dbReference>
<name>J1JZ28_9HYPH</name>
<dbReference type="PANTHER" id="PTHR47690:SF1">
    <property type="entry name" value="GLUCOKINASE"/>
    <property type="match status" value="1"/>
</dbReference>
<comment type="subcellular location">
    <subcellularLocation>
        <location evidence="3">Cytoplasm</location>
    </subcellularLocation>
</comment>
<evidence type="ECO:0000256" key="1">
    <source>
        <dbReference type="ARBA" id="ARBA00022679"/>
    </source>
</evidence>
<evidence type="ECO:0000256" key="4">
    <source>
        <dbReference type="RuleBase" id="RU004046"/>
    </source>
</evidence>
<comment type="caution">
    <text evidence="5">The sequence shown here is derived from an EMBL/GenBank/DDBJ whole genome shotgun (WGS) entry which is preliminary data.</text>
</comment>
<keyword evidence="1 3" id="KW-0808">Transferase</keyword>
<dbReference type="GO" id="GO:0006096">
    <property type="term" value="P:glycolytic process"/>
    <property type="evidence" value="ECO:0007669"/>
    <property type="project" value="UniProtKB-UniRule"/>
</dbReference>
<dbReference type="EC" id="2.7.1.2" evidence="3"/>
<accession>J1JZ28</accession>
<dbReference type="HOGENOM" id="CLU_042582_1_0_5"/>
<proteinExistence type="inferred from homology"/>
<dbReference type="InterPro" id="IPR050201">
    <property type="entry name" value="Bacterial_glucokinase"/>
</dbReference>
<dbReference type="CDD" id="cd24008">
    <property type="entry name" value="ASKHA_NBD_GLK"/>
    <property type="match status" value="1"/>
</dbReference>
<dbReference type="RefSeq" id="WP_008038606.1">
    <property type="nucleotide sequence ID" value="NZ_JH725147.1"/>
</dbReference>
<dbReference type="Pfam" id="PF02685">
    <property type="entry name" value="Glucokinase"/>
    <property type="match status" value="1"/>
</dbReference>
<dbReference type="GO" id="GO:0005536">
    <property type="term" value="F:D-glucose binding"/>
    <property type="evidence" value="ECO:0007669"/>
    <property type="project" value="InterPro"/>
</dbReference>
<dbReference type="HAMAP" id="MF_00524">
    <property type="entry name" value="Glucokinase"/>
    <property type="match status" value="1"/>
</dbReference>
<comment type="similarity">
    <text evidence="3 4">Belongs to the bacterial glucokinase family.</text>
</comment>
<dbReference type="STRING" id="1094558.ME5_00773"/>
<keyword evidence="3" id="KW-0067">ATP-binding</keyword>
<evidence type="ECO:0000256" key="2">
    <source>
        <dbReference type="ARBA" id="ARBA00022777"/>
    </source>
</evidence>
<reference evidence="5 6" key="1">
    <citation type="submission" date="2012-03" db="EMBL/GenBank/DDBJ databases">
        <title>The Genome Sequence of Bartonella tamiae Th239.</title>
        <authorList>
            <consortium name="The Broad Institute Genome Sequencing Platform"/>
            <consortium name="The Broad Institute Genome Sequencing Center for Infectious Disease"/>
            <person name="Feldgarden M."/>
            <person name="Kirby J."/>
            <person name="Kosoy M."/>
            <person name="Birtles R."/>
            <person name="Probert W.S."/>
            <person name="Chiaraviglio L."/>
            <person name="Young S.K."/>
            <person name="Zeng Q."/>
            <person name="Gargeya S."/>
            <person name="Fitzgerald M."/>
            <person name="Haas B."/>
            <person name="Abouelleil A."/>
            <person name="Alvarado L."/>
            <person name="Arachchi H.M."/>
            <person name="Berlin A."/>
            <person name="Chapman S.B."/>
            <person name="Gearin G."/>
            <person name="Goldberg J."/>
            <person name="Griggs A."/>
            <person name="Gujja S."/>
            <person name="Hansen M."/>
            <person name="Heiman D."/>
            <person name="Howarth C."/>
            <person name="Larimer J."/>
            <person name="Lui A."/>
            <person name="MacDonald P.J.P."/>
            <person name="McCowen C."/>
            <person name="Montmayeur A."/>
            <person name="Murphy C."/>
            <person name="Neiman D."/>
            <person name="Pearson M."/>
            <person name="Priest M."/>
            <person name="Roberts A."/>
            <person name="Saif S."/>
            <person name="Shea T."/>
            <person name="Sisk P."/>
            <person name="Stolte C."/>
            <person name="Sykes S."/>
            <person name="Wortman J."/>
            <person name="Nusbaum C."/>
            <person name="Birren B."/>
        </authorList>
    </citation>
    <scope>NUCLEOTIDE SEQUENCE [LARGE SCALE GENOMIC DNA]</scope>
    <source>
        <strain evidence="5 6">Th239</strain>
    </source>
</reference>
<dbReference type="NCBIfam" id="TIGR00749">
    <property type="entry name" value="glk"/>
    <property type="match status" value="1"/>
</dbReference>
<feature type="binding site" evidence="3">
    <location>
        <begin position="13"/>
        <end position="18"/>
    </location>
    <ligand>
        <name>ATP</name>
        <dbReference type="ChEBI" id="CHEBI:30616"/>
    </ligand>
</feature>
<protein>
    <recommendedName>
        <fullName evidence="3">Glucokinase</fullName>
        <ecNumber evidence="3">2.7.1.2</ecNumber>
    </recommendedName>
    <alternativeName>
        <fullName evidence="3">Glucose kinase</fullName>
    </alternativeName>
</protein>
<dbReference type="InterPro" id="IPR043129">
    <property type="entry name" value="ATPase_NBD"/>
</dbReference>
<dbReference type="OrthoDB" id="9800595at2"/>